<comment type="caution">
    <text evidence="3">The sequence shown here is derived from an EMBL/GenBank/DDBJ whole genome shotgun (WGS) entry which is preliminary data.</text>
</comment>
<evidence type="ECO:0000259" key="2">
    <source>
        <dbReference type="Pfam" id="PF22570"/>
    </source>
</evidence>
<feature type="transmembrane region" description="Helical" evidence="1">
    <location>
        <begin position="81"/>
        <end position="100"/>
    </location>
</feature>
<dbReference type="AlphaFoldDB" id="A0A0R1K443"/>
<proteinExistence type="predicted"/>
<evidence type="ECO:0000256" key="1">
    <source>
        <dbReference type="SAM" id="Phobius"/>
    </source>
</evidence>
<dbReference type="InterPro" id="IPR054331">
    <property type="entry name" value="LiaF_TM"/>
</dbReference>
<accession>A0A0R1K443</accession>
<keyword evidence="1" id="KW-1133">Transmembrane helix</keyword>
<feature type="domain" description="LiaF transmembrane" evidence="2">
    <location>
        <begin position="9"/>
        <end position="104"/>
    </location>
</feature>
<sequence>MMKKSHRWFWGSFFLIGAVLVVMGQLGGLPAEFGFWRILFAIFMVAIVIYSLAHKGITGTVFGLAALAILFRRPLGITALGPWTIVGVALLVTIGLTLLLKPTHAISYHYHFESGTADDWEDSDERLGSPDRMTTDEDHVQVDVNMGDSIRYLQSQDFQQADVRVRMGNAKVYFDDVQVAADGAVVNLDVSLGGVTLYFPSDWNVKLAVDSSLGGVDVKGKQPATDGPRVIVQGRVSLAGLTVVYL</sequence>
<dbReference type="Pfam" id="PF22570">
    <property type="entry name" value="LiaF-TM"/>
    <property type="match status" value="1"/>
</dbReference>
<protein>
    <recommendedName>
        <fullName evidence="2">LiaF transmembrane domain-containing protein</fullName>
    </recommendedName>
</protein>
<organism evidence="3 4">
    <name type="scientific">Levilactobacillus namurensis DSM 19117</name>
    <dbReference type="NCBI Taxonomy" id="1423773"/>
    <lineage>
        <taxon>Bacteria</taxon>
        <taxon>Bacillati</taxon>
        <taxon>Bacillota</taxon>
        <taxon>Bacilli</taxon>
        <taxon>Lactobacillales</taxon>
        <taxon>Lactobacillaceae</taxon>
        <taxon>Levilactobacillus</taxon>
    </lineage>
</organism>
<keyword evidence="1" id="KW-0472">Membrane</keyword>
<reference evidence="3 4" key="1">
    <citation type="journal article" date="2015" name="Genome Announc.">
        <title>Expanding the biotechnology potential of lactobacilli through comparative genomics of 213 strains and associated genera.</title>
        <authorList>
            <person name="Sun Z."/>
            <person name="Harris H.M."/>
            <person name="McCann A."/>
            <person name="Guo C."/>
            <person name="Argimon S."/>
            <person name="Zhang W."/>
            <person name="Yang X."/>
            <person name="Jeffery I.B."/>
            <person name="Cooney J.C."/>
            <person name="Kagawa T.F."/>
            <person name="Liu W."/>
            <person name="Song Y."/>
            <person name="Salvetti E."/>
            <person name="Wrobel A."/>
            <person name="Rasinkangas P."/>
            <person name="Parkhill J."/>
            <person name="Rea M.C."/>
            <person name="O'Sullivan O."/>
            <person name="Ritari J."/>
            <person name="Douillard F.P."/>
            <person name="Paul Ross R."/>
            <person name="Yang R."/>
            <person name="Briner A.E."/>
            <person name="Felis G.E."/>
            <person name="de Vos W.M."/>
            <person name="Barrangou R."/>
            <person name="Klaenhammer T.R."/>
            <person name="Caufield P.W."/>
            <person name="Cui Y."/>
            <person name="Zhang H."/>
            <person name="O'Toole P.W."/>
        </authorList>
    </citation>
    <scope>NUCLEOTIDE SEQUENCE [LARGE SCALE GENOMIC DNA]</scope>
    <source>
        <strain evidence="3 4">DSM 19117</strain>
    </source>
</reference>
<dbReference type="EMBL" id="AZDT01000025">
    <property type="protein sequence ID" value="KRK76115.1"/>
    <property type="molecule type" value="Genomic_DNA"/>
</dbReference>
<evidence type="ECO:0000313" key="3">
    <source>
        <dbReference type="EMBL" id="KRK76115.1"/>
    </source>
</evidence>
<gene>
    <name evidence="3" type="ORF">FD30_GL001591</name>
</gene>
<keyword evidence="4" id="KW-1185">Reference proteome</keyword>
<evidence type="ECO:0000313" key="4">
    <source>
        <dbReference type="Proteomes" id="UP000051162"/>
    </source>
</evidence>
<dbReference type="Proteomes" id="UP000051162">
    <property type="component" value="Unassembled WGS sequence"/>
</dbReference>
<dbReference type="STRING" id="1423773.FD30_GL001591"/>
<dbReference type="PATRIC" id="fig|1423773.3.peg.1634"/>
<keyword evidence="1" id="KW-0812">Transmembrane</keyword>
<feature type="transmembrane region" description="Helical" evidence="1">
    <location>
        <begin position="34"/>
        <end position="52"/>
    </location>
</feature>
<name>A0A0R1K443_9LACO</name>